<evidence type="ECO:0000313" key="1">
    <source>
        <dbReference type="EMBL" id="KAK8196702.1"/>
    </source>
</evidence>
<sequence length="843" mass="91420">MEFAEYAQMSFPREAMGHPGDMHAHHMRRQGSQHFADVPQTMPVFNPAAIAHLACDVKPRLTKEQHDILENEYQKQTKPNTNTKKSFADMLGVSLDKVNNRRAKSKQDLKKQQGAMHMIQASQTQQNTLQLNMDSYSPPYSNAEYYKTMLANSAMVDTPFADGLGITQNGNPQMEFDFGFDQNTMASSQFSRPQTVPSNVANDESNRRTLTQEQFDAFAQTQGSTFLPSNVGDNGSTMMNANGIDMAAVFPELSQFQFPDFGNTENLDSAPMEQNFSNDSYTTSNSGFSDAPSASTYAPTTNAPPKNTSGSDWPVNSAPTSIQLTPSQQISDPFDGANVSPTHPTPQSVSSQTSSAQWQPGTSIPVDFAARAREFQEAKMRSQSVPNFQPPGAGFYEEPLAFPNDDDFAMRRESSGATMLTQQMNHMGMADSRFTSPNGKIVAPSPGSIAARRQRPRPSPLTLRSTSYSAGAGGPPSPSKREPSSGSNMVAGGHSLRRIKSSNTMNGIASGRIMKAGSAQRSPMNLTFADAAKSPGYVRRASAYTSSVPLPTSTSLAPPTPLSPSEFNQAHGQRPFPPWQAPGHSSRQDSMSESDNETFVPASNNGQSGTFSSPPSTPMYPANLMRFRQGMTNENTPPQSAPASQQSFPNACFASSQPTMQQAAPQMQVLQSQPPMMMPVMANNFPQVAPGVGYPVQQMPVTYAEVPMQYVQVPLMAPGQGIQMGFAMPFATNPSMQPQNTPPNVQFPFVPSSSPTNGSHVLVSSQPPKQQVQNDFFIHEYNPPQDVKNQAAPRKTTEGSAPKNYTFVSQNQDHFKGKKEPTSSPRSSNGSVSSHADDVKQMA</sequence>
<reference evidence="1" key="1">
    <citation type="submission" date="2024-02" db="EMBL/GenBank/DDBJ databases">
        <title>Metagenome Assembled Genome of Zalaria obscura JY119.</title>
        <authorList>
            <person name="Vighnesh L."/>
            <person name="Jagadeeshwari U."/>
            <person name="Venkata Ramana C."/>
            <person name="Sasikala C."/>
        </authorList>
    </citation>
    <scope>NUCLEOTIDE SEQUENCE</scope>
    <source>
        <strain evidence="1">JY119</strain>
    </source>
</reference>
<name>A0ACC3S6Z7_9PEZI</name>
<organism evidence="1 2">
    <name type="scientific">Zalaria obscura</name>
    <dbReference type="NCBI Taxonomy" id="2024903"/>
    <lineage>
        <taxon>Eukaryota</taxon>
        <taxon>Fungi</taxon>
        <taxon>Dikarya</taxon>
        <taxon>Ascomycota</taxon>
        <taxon>Pezizomycotina</taxon>
        <taxon>Dothideomycetes</taxon>
        <taxon>Dothideomycetidae</taxon>
        <taxon>Dothideales</taxon>
        <taxon>Zalariaceae</taxon>
        <taxon>Zalaria</taxon>
    </lineage>
</organism>
<dbReference type="Proteomes" id="UP001320706">
    <property type="component" value="Unassembled WGS sequence"/>
</dbReference>
<proteinExistence type="predicted"/>
<evidence type="ECO:0000313" key="2">
    <source>
        <dbReference type="Proteomes" id="UP001320706"/>
    </source>
</evidence>
<dbReference type="EMBL" id="JAMKPW020000041">
    <property type="protein sequence ID" value="KAK8196702.1"/>
    <property type="molecule type" value="Genomic_DNA"/>
</dbReference>
<comment type="caution">
    <text evidence="1">The sequence shown here is derived from an EMBL/GenBank/DDBJ whole genome shotgun (WGS) entry which is preliminary data.</text>
</comment>
<gene>
    <name evidence="1" type="ORF">M8818_006869</name>
</gene>
<accession>A0ACC3S6Z7</accession>
<protein>
    <submittedName>
        <fullName evidence="1">Uncharacterized protein</fullName>
    </submittedName>
</protein>
<keyword evidence="2" id="KW-1185">Reference proteome</keyword>